<accession>A0A1T3IA20</accession>
<evidence type="ECO:0000313" key="1">
    <source>
        <dbReference type="EMBL" id="OOH97854.1"/>
    </source>
</evidence>
<dbReference type="RefSeq" id="WP_070904868.1">
    <property type="nucleotide sequence ID" value="NZ_CP016378.1"/>
</dbReference>
<dbReference type="PROSITE" id="PS51257">
    <property type="entry name" value="PROKAR_LIPOPROTEIN"/>
    <property type="match status" value="1"/>
</dbReference>
<sequence length="59" mass="6622">MKKNLLKASLWGILALSTLSSCRTEDGLTQRQQEKDMRFSVFVASSPKEAINYAKGFLI</sequence>
<protein>
    <submittedName>
        <fullName evidence="1">Uncharacterized protein</fullName>
    </submittedName>
</protein>
<comment type="caution">
    <text evidence="1">The sequence shown here is derived from an EMBL/GenBank/DDBJ whole genome shotgun (WGS) entry which is preliminary data.</text>
</comment>
<evidence type="ECO:0000313" key="2">
    <source>
        <dbReference type="Proteomes" id="UP000188947"/>
    </source>
</evidence>
<name>A0A1T3IA20_ELIME</name>
<dbReference type="STRING" id="238.BBD35_03210"/>
<reference evidence="1 2" key="1">
    <citation type="submission" date="2016-11" db="EMBL/GenBank/DDBJ databases">
        <title>Genome sequence and comparative genomic analysis of clinical strain Elizabethkingia meningoseptica 61421 PRCM.</title>
        <authorList>
            <person name="Wang M."/>
            <person name="Hu S."/>
            <person name="Cao L."/>
            <person name="Jiang T."/>
            <person name="Zhou Y."/>
            <person name="Ming D."/>
        </authorList>
    </citation>
    <scope>NUCLEOTIDE SEQUENCE [LARGE SCALE GENOMIC DNA]</scope>
    <source>
        <strain evidence="1 2">61421 PRCM</strain>
    </source>
</reference>
<keyword evidence="2" id="KW-1185">Reference proteome</keyword>
<proteinExistence type="predicted"/>
<dbReference type="EMBL" id="MPOG01000001">
    <property type="protein sequence ID" value="OOH97854.1"/>
    <property type="molecule type" value="Genomic_DNA"/>
</dbReference>
<dbReference type="Proteomes" id="UP000188947">
    <property type="component" value="Unassembled WGS sequence"/>
</dbReference>
<dbReference type="AlphaFoldDB" id="A0A1T3IA20"/>
<organism evidence="1 2">
    <name type="scientific">Elizabethkingia meningoseptica</name>
    <name type="common">Chryseobacterium meningosepticum</name>
    <dbReference type="NCBI Taxonomy" id="238"/>
    <lineage>
        <taxon>Bacteria</taxon>
        <taxon>Pseudomonadati</taxon>
        <taxon>Bacteroidota</taxon>
        <taxon>Flavobacteriia</taxon>
        <taxon>Flavobacteriales</taxon>
        <taxon>Weeksellaceae</taxon>
        <taxon>Elizabethkingia</taxon>
    </lineage>
</organism>
<gene>
    <name evidence="1" type="ORF">BMF97_00900</name>
</gene>